<evidence type="ECO:0000256" key="1">
    <source>
        <dbReference type="SAM" id="MobiDB-lite"/>
    </source>
</evidence>
<evidence type="ECO:0000313" key="2">
    <source>
        <dbReference type="EMBL" id="KAF7836211.1"/>
    </source>
</evidence>
<keyword evidence="3" id="KW-1185">Reference proteome</keyword>
<gene>
    <name evidence="2" type="ORF">G2W53_011070</name>
</gene>
<accession>A0A834X128</accession>
<feature type="compositionally biased region" description="Basic and acidic residues" evidence="1">
    <location>
        <begin position="1"/>
        <end position="19"/>
    </location>
</feature>
<feature type="compositionally biased region" description="Low complexity" evidence="1">
    <location>
        <begin position="28"/>
        <end position="41"/>
    </location>
</feature>
<proteinExistence type="predicted"/>
<evidence type="ECO:0000313" key="3">
    <source>
        <dbReference type="Proteomes" id="UP000634136"/>
    </source>
</evidence>
<name>A0A834X128_9FABA</name>
<comment type="caution">
    <text evidence="2">The sequence shown here is derived from an EMBL/GenBank/DDBJ whole genome shotgun (WGS) entry which is preliminary data.</text>
</comment>
<feature type="region of interest" description="Disordered" evidence="1">
    <location>
        <begin position="1"/>
        <end position="42"/>
    </location>
</feature>
<sequence length="216" mass="24024">MAVKDEDSEKRVETPEARGGHGKILEGSIVSSSSSVSESESPQGQEKLLELVLGIFINQIAMRVELGRRLKCRDEELWFVDEMEIKKHPYLTKMILYSCSRCVSSSANNGCGFSSEHIGSLIRQELGIRSKTAREKSSSTRERVIVLGRGEENAIGGENLAAKSIDLGRISALIFEIGIDHRQSRNVDALDFHTFNAVFANLDRYRTTSIIHPNTN</sequence>
<reference evidence="2" key="1">
    <citation type="submission" date="2020-09" db="EMBL/GenBank/DDBJ databases">
        <title>Genome-Enabled Discovery of Anthraquinone Biosynthesis in Senna tora.</title>
        <authorList>
            <person name="Kang S.-H."/>
            <person name="Pandey R.P."/>
            <person name="Lee C.-M."/>
            <person name="Sim J.-S."/>
            <person name="Jeong J.-T."/>
            <person name="Choi B.-S."/>
            <person name="Jung M."/>
            <person name="Ginzburg D."/>
            <person name="Zhao K."/>
            <person name="Won S.Y."/>
            <person name="Oh T.-J."/>
            <person name="Yu Y."/>
            <person name="Kim N.-H."/>
            <person name="Lee O.R."/>
            <person name="Lee T.-H."/>
            <person name="Bashyal P."/>
            <person name="Kim T.-S."/>
            <person name="Lee W.-H."/>
            <person name="Kawkins C."/>
            <person name="Kim C.-K."/>
            <person name="Kim J.S."/>
            <person name="Ahn B.O."/>
            <person name="Rhee S.Y."/>
            <person name="Sohng J.K."/>
        </authorList>
    </citation>
    <scope>NUCLEOTIDE SEQUENCE</scope>
    <source>
        <tissue evidence="2">Leaf</tissue>
    </source>
</reference>
<organism evidence="2 3">
    <name type="scientific">Senna tora</name>
    <dbReference type="NCBI Taxonomy" id="362788"/>
    <lineage>
        <taxon>Eukaryota</taxon>
        <taxon>Viridiplantae</taxon>
        <taxon>Streptophyta</taxon>
        <taxon>Embryophyta</taxon>
        <taxon>Tracheophyta</taxon>
        <taxon>Spermatophyta</taxon>
        <taxon>Magnoliopsida</taxon>
        <taxon>eudicotyledons</taxon>
        <taxon>Gunneridae</taxon>
        <taxon>Pentapetalae</taxon>
        <taxon>rosids</taxon>
        <taxon>fabids</taxon>
        <taxon>Fabales</taxon>
        <taxon>Fabaceae</taxon>
        <taxon>Caesalpinioideae</taxon>
        <taxon>Cassia clade</taxon>
        <taxon>Senna</taxon>
    </lineage>
</organism>
<protein>
    <submittedName>
        <fullName evidence="2">NADPH:quinone oxidoreductase</fullName>
    </submittedName>
</protein>
<dbReference type="AlphaFoldDB" id="A0A834X128"/>
<dbReference type="Proteomes" id="UP000634136">
    <property type="component" value="Unassembled WGS sequence"/>
</dbReference>
<dbReference type="EMBL" id="JAAIUW010000004">
    <property type="protein sequence ID" value="KAF7836211.1"/>
    <property type="molecule type" value="Genomic_DNA"/>
</dbReference>